<dbReference type="GO" id="GO:0042908">
    <property type="term" value="P:xenobiotic transport"/>
    <property type="evidence" value="ECO:0007669"/>
    <property type="project" value="UniProtKB-ARBA"/>
</dbReference>
<feature type="transmembrane region" description="Helical" evidence="5">
    <location>
        <begin position="344"/>
        <end position="367"/>
    </location>
</feature>
<dbReference type="GO" id="GO:0005886">
    <property type="term" value="C:plasma membrane"/>
    <property type="evidence" value="ECO:0007669"/>
    <property type="project" value="TreeGrafter"/>
</dbReference>
<dbReference type="SUPFAM" id="SSF103473">
    <property type="entry name" value="MFS general substrate transporter"/>
    <property type="match status" value="1"/>
</dbReference>
<evidence type="ECO:0000256" key="3">
    <source>
        <dbReference type="ARBA" id="ARBA00022989"/>
    </source>
</evidence>
<dbReference type="InParanoid" id="A0A316YWK7"/>
<dbReference type="PANTHER" id="PTHR23502">
    <property type="entry name" value="MAJOR FACILITATOR SUPERFAMILY"/>
    <property type="match status" value="1"/>
</dbReference>
<evidence type="ECO:0000256" key="5">
    <source>
        <dbReference type="SAM" id="Phobius"/>
    </source>
</evidence>
<feature type="transmembrane region" description="Helical" evidence="5">
    <location>
        <begin position="373"/>
        <end position="398"/>
    </location>
</feature>
<feature type="domain" description="Major facilitator superfamily (MFS) profile" evidence="6">
    <location>
        <begin position="33"/>
        <end position="460"/>
    </location>
</feature>
<dbReference type="PANTHER" id="PTHR23502:SF7">
    <property type="entry name" value="DRUG_PROTON ANTIPORTER YHK8-RELATED"/>
    <property type="match status" value="1"/>
</dbReference>
<dbReference type="PROSITE" id="PS00216">
    <property type="entry name" value="SUGAR_TRANSPORT_1"/>
    <property type="match status" value="1"/>
</dbReference>
<dbReference type="Gene3D" id="1.20.1250.20">
    <property type="entry name" value="MFS general substrate transporter like domains"/>
    <property type="match status" value="1"/>
</dbReference>
<dbReference type="InterPro" id="IPR020846">
    <property type="entry name" value="MFS_dom"/>
</dbReference>
<dbReference type="PROSITE" id="PS50850">
    <property type="entry name" value="MFS"/>
    <property type="match status" value="1"/>
</dbReference>
<evidence type="ECO:0000256" key="4">
    <source>
        <dbReference type="ARBA" id="ARBA00023136"/>
    </source>
</evidence>
<gene>
    <name evidence="7" type="ORF">FA10DRAFT_264271</name>
</gene>
<feature type="transmembrane region" description="Helical" evidence="5">
    <location>
        <begin position="265"/>
        <end position="284"/>
    </location>
</feature>
<dbReference type="FunFam" id="1.20.1250.20:FF:000082">
    <property type="entry name" value="MFS multidrug transporter, putative"/>
    <property type="match status" value="1"/>
</dbReference>
<dbReference type="EMBL" id="KZ819634">
    <property type="protein sequence ID" value="PWN93649.1"/>
    <property type="molecule type" value="Genomic_DNA"/>
</dbReference>
<dbReference type="Proteomes" id="UP000245768">
    <property type="component" value="Unassembled WGS sequence"/>
</dbReference>
<dbReference type="Pfam" id="PF07690">
    <property type="entry name" value="MFS_1"/>
    <property type="match status" value="1"/>
</dbReference>
<dbReference type="CDD" id="cd17323">
    <property type="entry name" value="MFS_Tpo1_MDR_like"/>
    <property type="match status" value="1"/>
</dbReference>
<comment type="subcellular location">
    <subcellularLocation>
        <location evidence="1">Membrane</location>
        <topology evidence="1">Multi-pass membrane protein</topology>
    </subcellularLocation>
</comment>
<feature type="transmembrane region" description="Helical" evidence="5">
    <location>
        <begin position="124"/>
        <end position="146"/>
    </location>
</feature>
<dbReference type="InterPro" id="IPR011701">
    <property type="entry name" value="MFS"/>
</dbReference>
<evidence type="ECO:0000256" key="2">
    <source>
        <dbReference type="ARBA" id="ARBA00022692"/>
    </source>
</evidence>
<dbReference type="InterPro" id="IPR005829">
    <property type="entry name" value="Sugar_transporter_CS"/>
</dbReference>
<keyword evidence="2 5" id="KW-0812">Transmembrane</keyword>
<feature type="transmembrane region" description="Helical" evidence="5">
    <location>
        <begin position="434"/>
        <end position="454"/>
    </location>
</feature>
<dbReference type="GeneID" id="37042500"/>
<dbReference type="InterPro" id="IPR036259">
    <property type="entry name" value="MFS_trans_sf"/>
</dbReference>
<feature type="transmembrane region" description="Helical" evidence="5">
    <location>
        <begin position="304"/>
        <end position="323"/>
    </location>
</feature>
<accession>A0A316YWK7</accession>
<name>A0A316YWK7_9BASI</name>
<evidence type="ECO:0000313" key="8">
    <source>
        <dbReference type="Proteomes" id="UP000245768"/>
    </source>
</evidence>
<feature type="transmembrane region" description="Helical" evidence="5">
    <location>
        <begin position="99"/>
        <end position="118"/>
    </location>
</feature>
<feature type="transmembrane region" description="Helical" evidence="5">
    <location>
        <begin position="158"/>
        <end position="179"/>
    </location>
</feature>
<dbReference type="OrthoDB" id="3561359at2759"/>
<sequence>MDKLSDASAKLVVWDDDDPENPQSWSNLRKYCILATISTGSLCVTCASSVVTSAYKGIERDLGASEEVAILGLSLFVVGLGLGPMLLAPFSEFYGRKPVYFAAFLAFFLLGLPVAFANNKPVFFIFRFLTGFAGSAFLSVAGGSVADLWAPSETFFPMAFYTCSPFAGPVLGPVFAGFINQYSNWRWSFWVITIWSFINLVALTLFAPETFHPVLLSRRARQLRNTTGDASYYAKHELVLEGKSLLSTISASSTRVAKLLTLEPMLLLLCIWCAILLGILYLFFELFPIVFAKHHFQEYQVGLSFIGIGIGNFLALATMPFFIRRYHARMADPSRAGPEARLELGKVGAILAPAALFTFAFTSYAHVHWIAPIIASVFFGGSIIYVYTSVFTYSATVWQPLAASAMGANSALRSAFAAGFPLFANPMARRLGTVGTAALLAGLTCLIAPLPFLFDRYGPQLRAKSKFSM</sequence>
<dbReference type="GO" id="GO:0022857">
    <property type="term" value="F:transmembrane transporter activity"/>
    <property type="evidence" value="ECO:0007669"/>
    <property type="project" value="InterPro"/>
</dbReference>
<keyword evidence="8" id="KW-1185">Reference proteome</keyword>
<feature type="transmembrane region" description="Helical" evidence="5">
    <location>
        <begin position="68"/>
        <end position="87"/>
    </location>
</feature>
<keyword evidence="4 5" id="KW-0472">Membrane</keyword>
<feature type="transmembrane region" description="Helical" evidence="5">
    <location>
        <begin position="31"/>
        <end position="56"/>
    </location>
</feature>
<dbReference type="AlphaFoldDB" id="A0A316YWK7"/>
<dbReference type="GO" id="GO:0140115">
    <property type="term" value="P:export across plasma membrane"/>
    <property type="evidence" value="ECO:0007669"/>
    <property type="project" value="UniProtKB-ARBA"/>
</dbReference>
<proteinExistence type="predicted"/>
<reference evidence="7 8" key="1">
    <citation type="journal article" date="2018" name="Mol. Biol. Evol.">
        <title>Broad Genomic Sampling Reveals a Smut Pathogenic Ancestry of the Fungal Clade Ustilaginomycotina.</title>
        <authorList>
            <person name="Kijpornyongpan T."/>
            <person name="Mondo S.J."/>
            <person name="Barry K."/>
            <person name="Sandor L."/>
            <person name="Lee J."/>
            <person name="Lipzen A."/>
            <person name="Pangilinan J."/>
            <person name="LaButti K."/>
            <person name="Hainaut M."/>
            <person name="Henrissat B."/>
            <person name="Grigoriev I.V."/>
            <person name="Spatafora J.W."/>
            <person name="Aime M.C."/>
        </authorList>
    </citation>
    <scope>NUCLEOTIDE SEQUENCE [LARGE SCALE GENOMIC DNA]</scope>
    <source>
        <strain evidence="7 8">MCA 4198</strain>
    </source>
</reference>
<evidence type="ECO:0000313" key="7">
    <source>
        <dbReference type="EMBL" id="PWN93649.1"/>
    </source>
</evidence>
<evidence type="ECO:0000259" key="6">
    <source>
        <dbReference type="PROSITE" id="PS50850"/>
    </source>
</evidence>
<dbReference type="RefSeq" id="XP_025380847.1">
    <property type="nucleotide sequence ID" value="XM_025520584.1"/>
</dbReference>
<feature type="transmembrane region" description="Helical" evidence="5">
    <location>
        <begin position="185"/>
        <end position="208"/>
    </location>
</feature>
<dbReference type="STRING" id="215250.A0A316YWK7"/>
<protein>
    <submittedName>
        <fullName evidence="7">MFS general substrate transporter</fullName>
    </submittedName>
</protein>
<evidence type="ECO:0000256" key="1">
    <source>
        <dbReference type="ARBA" id="ARBA00004141"/>
    </source>
</evidence>
<organism evidence="7 8">
    <name type="scientific">Acaromyces ingoldii</name>
    <dbReference type="NCBI Taxonomy" id="215250"/>
    <lineage>
        <taxon>Eukaryota</taxon>
        <taxon>Fungi</taxon>
        <taxon>Dikarya</taxon>
        <taxon>Basidiomycota</taxon>
        <taxon>Ustilaginomycotina</taxon>
        <taxon>Exobasidiomycetes</taxon>
        <taxon>Exobasidiales</taxon>
        <taxon>Cryptobasidiaceae</taxon>
        <taxon>Acaromyces</taxon>
    </lineage>
</organism>
<keyword evidence="3 5" id="KW-1133">Transmembrane helix</keyword>